<dbReference type="EMBL" id="BDSA01000001">
    <property type="protein sequence ID" value="GBE58781.1"/>
    <property type="molecule type" value="Genomic_DNA"/>
</dbReference>
<accession>A0A2H6K718</accession>
<organism evidence="1 2">
    <name type="scientific">Babesia ovata</name>
    <dbReference type="NCBI Taxonomy" id="189622"/>
    <lineage>
        <taxon>Eukaryota</taxon>
        <taxon>Sar</taxon>
        <taxon>Alveolata</taxon>
        <taxon>Apicomplexa</taxon>
        <taxon>Aconoidasida</taxon>
        <taxon>Piroplasmida</taxon>
        <taxon>Babesiidae</taxon>
        <taxon>Babesia</taxon>
    </lineage>
</organism>
<evidence type="ECO:0000313" key="1">
    <source>
        <dbReference type="EMBL" id="GBE58781.1"/>
    </source>
</evidence>
<gene>
    <name evidence="1" type="ORF">BOVATA_002740</name>
</gene>
<dbReference type="RefSeq" id="XP_028865024.1">
    <property type="nucleotide sequence ID" value="XM_029009191.1"/>
</dbReference>
<dbReference type="VEuPathDB" id="PiroplasmaDB:BOVATA_002740"/>
<comment type="caution">
    <text evidence="1">The sequence shown here is derived from an EMBL/GenBank/DDBJ whole genome shotgun (WGS) entry which is preliminary data.</text>
</comment>
<dbReference type="Proteomes" id="UP000236319">
    <property type="component" value="Unassembled WGS sequence"/>
</dbReference>
<protein>
    <submittedName>
        <fullName evidence="1">Conjugative transfer protein, putative</fullName>
    </submittedName>
</protein>
<dbReference type="GeneID" id="39872551"/>
<dbReference type="AlphaFoldDB" id="A0A2H6K718"/>
<reference evidence="1 2" key="1">
    <citation type="journal article" date="2017" name="BMC Genomics">
        <title>Whole-genome assembly of Babesia ovata and comparative genomics between closely related pathogens.</title>
        <authorList>
            <person name="Yamagishi J."/>
            <person name="Asada M."/>
            <person name="Hakimi H."/>
            <person name="Tanaka T.Q."/>
            <person name="Sugimoto C."/>
            <person name="Kawazu S."/>
        </authorList>
    </citation>
    <scope>NUCLEOTIDE SEQUENCE [LARGE SCALE GENOMIC DNA]</scope>
    <source>
        <strain evidence="1 2">Miyake</strain>
    </source>
</reference>
<name>A0A2H6K718_9APIC</name>
<keyword evidence="2" id="KW-1185">Reference proteome</keyword>
<sequence length="102" mass="11710">MFEVGLTGECLRVFDGDEYTRRCVAPGAEHCDHFLVAATYKREADLVFKVLGQRLELGEVNAPLDDGYHLEQLALFEEELIEIHSICDNRKLRRQCLADERV</sequence>
<proteinExistence type="predicted"/>
<evidence type="ECO:0000313" key="2">
    <source>
        <dbReference type="Proteomes" id="UP000236319"/>
    </source>
</evidence>